<feature type="compositionally biased region" description="Basic residues" evidence="1">
    <location>
        <begin position="103"/>
        <end position="115"/>
    </location>
</feature>
<feature type="compositionally biased region" description="Basic residues" evidence="1">
    <location>
        <begin position="151"/>
        <end position="166"/>
    </location>
</feature>
<feature type="compositionally biased region" description="Basic and acidic residues" evidence="1">
    <location>
        <begin position="74"/>
        <end position="89"/>
    </location>
</feature>
<dbReference type="KEGG" id="ehx:EMIHUDRAFT_457865"/>
<reference evidence="3" key="1">
    <citation type="journal article" date="2013" name="Nature">
        <title>Pan genome of the phytoplankton Emiliania underpins its global distribution.</title>
        <authorList>
            <person name="Read B.A."/>
            <person name="Kegel J."/>
            <person name="Klute M.J."/>
            <person name="Kuo A."/>
            <person name="Lefebvre S.C."/>
            <person name="Maumus F."/>
            <person name="Mayer C."/>
            <person name="Miller J."/>
            <person name="Monier A."/>
            <person name="Salamov A."/>
            <person name="Young J."/>
            <person name="Aguilar M."/>
            <person name="Claverie J.M."/>
            <person name="Frickenhaus S."/>
            <person name="Gonzalez K."/>
            <person name="Herman E.K."/>
            <person name="Lin Y.C."/>
            <person name="Napier J."/>
            <person name="Ogata H."/>
            <person name="Sarno A.F."/>
            <person name="Shmutz J."/>
            <person name="Schroeder D."/>
            <person name="de Vargas C."/>
            <person name="Verret F."/>
            <person name="von Dassow P."/>
            <person name="Valentin K."/>
            <person name="Van de Peer Y."/>
            <person name="Wheeler G."/>
            <person name="Dacks J.B."/>
            <person name="Delwiche C.F."/>
            <person name="Dyhrman S.T."/>
            <person name="Glockner G."/>
            <person name="John U."/>
            <person name="Richards T."/>
            <person name="Worden A.Z."/>
            <person name="Zhang X."/>
            <person name="Grigoriev I.V."/>
            <person name="Allen A.E."/>
            <person name="Bidle K."/>
            <person name="Borodovsky M."/>
            <person name="Bowler C."/>
            <person name="Brownlee C."/>
            <person name="Cock J.M."/>
            <person name="Elias M."/>
            <person name="Gladyshev V.N."/>
            <person name="Groth M."/>
            <person name="Guda C."/>
            <person name="Hadaegh A."/>
            <person name="Iglesias-Rodriguez M.D."/>
            <person name="Jenkins J."/>
            <person name="Jones B.M."/>
            <person name="Lawson T."/>
            <person name="Leese F."/>
            <person name="Lindquist E."/>
            <person name="Lobanov A."/>
            <person name="Lomsadze A."/>
            <person name="Malik S.B."/>
            <person name="Marsh M.E."/>
            <person name="Mackinder L."/>
            <person name="Mock T."/>
            <person name="Mueller-Roeber B."/>
            <person name="Pagarete A."/>
            <person name="Parker M."/>
            <person name="Probert I."/>
            <person name="Quesneville H."/>
            <person name="Raines C."/>
            <person name="Rensing S.A."/>
            <person name="Riano-Pachon D.M."/>
            <person name="Richier S."/>
            <person name="Rokitta S."/>
            <person name="Shiraiwa Y."/>
            <person name="Soanes D.M."/>
            <person name="van der Giezen M."/>
            <person name="Wahlund T.M."/>
            <person name="Williams B."/>
            <person name="Wilson W."/>
            <person name="Wolfe G."/>
            <person name="Wurch L.L."/>
        </authorList>
    </citation>
    <scope>NUCLEOTIDE SEQUENCE</scope>
</reference>
<dbReference type="EnsemblProtists" id="EOD23810">
    <property type="protein sequence ID" value="EOD23810"/>
    <property type="gene ID" value="EMIHUDRAFT_457865"/>
</dbReference>
<dbReference type="HOGENOM" id="CLU_1121810_0_0_1"/>
<protein>
    <submittedName>
        <fullName evidence="2">Uncharacterized protein</fullName>
    </submittedName>
</protein>
<organism evidence="2 3">
    <name type="scientific">Emiliania huxleyi (strain CCMP1516)</name>
    <dbReference type="NCBI Taxonomy" id="280463"/>
    <lineage>
        <taxon>Eukaryota</taxon>
        <taxon>Haptista</taxon>
        <taxon>Haptophyta</taxon>
        <taxon>Prymnesiophyceae</taxon>
        <taxon>Isochrysidales</taxon>
        <taxon>Noelaerhabdaceae</taxon>
        <taxon>Emiliania</taxon>
    </lineage>
</organism>
<dbReference type="OMA" id="HRPHIAR"/>
<accession>A0A0D3JJX5</accession>
<feature type="region of interest" description="Disordered" evidence="1">
    <location>
        <begin position="1"/>
        <end position="213"/>
    </location>
</feature>
<evidence type="ECO:0000313" key="3">
    <source>
        <dbReference type="Proteomes" id="UP000013827"/>
    </source>
</evidence>
<reference evidence="2" key="2">
    <citation type="submission" date="2024-10" db="UniProtKB">
        <authorList>
            <consortium name="EnsemblProtists"/>
        </authorList>
    </citation>
    <scope>IDENTIFICATION</scope>
</reference>
<proteinExistence type="predicted"/>
<evidence type="ECO:0000313" key="2">
    <source>
        <dbReference type="EnsemblProtists" id="EOD23810"/>
    </source>
</evidence>
<feature type="compositionally biased region" description="Low complexity" evidence="1">
    <location>
        <begin position="123"/>
        <end position="136"/>
    </location>
</feature>
<keyword evidence="3" id="KW-1185">Reference proteome</keyword>
<dbReference type="Proteomes" id="UP000013827">
    <property type="component" value="Unassembled WGS sequence"/>
</dbReference>
<dbReference type="PaxDb" id="2903-EOD23810"/>
<sequence>MGRAGDAARRRGGLLPEGGVGPRQPHRRRAALHRRLVQRRAKQPLPRRAAAPVRPRGGRALVLAQGAGAAADAAARHGVDTPLPHEQRRPLPPRPALLQGAARARRRRARRRPARRLPPPLPARAAPLPHLAGARASLPLHRLRPEPARRVVPRRHRRRLARHRARPRQDARPVRLRGLRRAARARGGRRVKSRRTSIGSSGSATPAWGGTRELRARRHRRRALDAKVLPLAPIARGESRHEGSFDQR</sequence>
<dbReference type="RefSeq" id="XP_005776239.1">
    <property type="nucleotide sequence ID" value="XM_005776182.1"/>
</dbReference>
<feature type="compositionally biased region" description="Basic residues" evidence="1">
    <location>
        <begin position="174"/>
        <end position="195"/>
    </location>
</feature>
<dbReference type="GeneID" id="17269354"/>
<evidence type="ECO:0000256" key="1">
    <source>
        <dbReference type="SAM" id="MobiDB-lite"/>
    </source>
</evidence>
<dbReference type="AlphaFoldDB" id="A0A0D3JJX5"/>
<feature type="compositionally biased region" description="Low complexity" evidence="1">
    <location>
        <begin position="44"/>
        <end position="73"/>
    </location>
</feature>
<feature type="compositionally biased region" description="Basic residues" evidence="1">
    <location>
        <begin position="24"/>
        <end position="42"/>
    </location>
</feature>
<name>A0A0D3JJX5_EMIH1</name>